<dbReference type="EMBL" id="UINC01126142">
    <property type="protein sequence ID" value="SVD04433.1"/>
    <property type="molecule type" value="Genomic_DNA"/>
</dbReference>
<accession>A0A382S3K2</accession>
<protein>
    <submittedName>
        <fullName evidence="1">Uncharacterized protein</fullName>
    </submittedName>
</protein>
<proteinExistence type="predicted"/>
<reference evidence="1" key="1">
    <citation type="submission" date="2018-05" db="EMBL/GenBank/DDBJ databases">
        <authorList>
            <person name="Lanie J.A."/>
            <person name="Ng W.-L."/>
            <person name="Kazmierczak K.M."/>
            <person name="Andrzejewski T.M."/>
            <person name="Davidsen T.M."/>
            <person name="Wayne K.J."/>
            <person name="Tettelin H."/>
            <person name="Glass J.I."/>
            <person name="Rusch D."/>
            <person name="Podicherti R."/>
            <person name="Tsui H.-C.T."/>
            <person name="Winkler M.E."/>
        </authorList>
    </citation>
    <scope>NUCLEOTIDE SEQUENCE</scope>
</reference>
<evidence type="ECO:0000313" key="1">
    <source>
        <dbReference type="EMBL" id="SVD04433.1"/>
    </source>
</evidence>
<organism evidence="1">
    <name type="scientific">marine metagenome</name>
    <dbReference type="NCBI Taxonomy" id="408172"/>
    <lineage>
        <taxon>unclassified sequences</taxon>
        <taxon>metagenomes</taxon>
        <taxon>ecological metagenomes</taxon>
    </lineage>
</organism>
<dbReference type="AlphaFoldDB" id="A0A382S3K2"/>
<gene>
    <name evidence="1" type="ORF">METZ01_LOCUS357287</name>
</gene>
<feature type="non-terminal residue" evidence="1">
    <location>
        <position position="54"/>
    </location>
</feature>
<sequence>MRDYINARFKQHNTSRRDYVRPPGRIWSLEKLVHITSSTCALAGYYDVSGSYWT</sequence>
<name>A0A382S3K2_9ZZZZ</name>